<evidence type="ECO:0000256" key="1">
    <source>
        <dbReference type="SAM" id="Phobius"/>
    </source>
</evidence>
<feature type="transmembrane region" description="Helical" evidence="1">
    <location>
        <begin position="115"/>
        <end position="135"/>
    </location>
</feature>
<evidence type="ECO:0000313" key="2">
    <source>
        <dbReference type="EnsemblPlants" id="MELO3C032127.2.1"/>
    </source>
</evidence>
<keyword evidence="1" id="KW-1133">Transmembrane helix</keyword>
<dbReference type="AlphaFoldDB" id="A0A9I9EDQ0"/>
<keyword evidence="1" id="KW-0812">Transmembrane</keyword>
<keyword evidence="1" id="KW-0472">Membrane</keyword>
<proteinExistence type="predicted"/>
<organism evidence="2">
    <name type="scientific">Cucumis melo</name>
    <name type="common">Muskmelon</name>
    <dbReference type="NCBI Taxonomy" id="3656"/>
    <lineage>
        <taxon>Eukaryota</taxon>
        <taxon>Viridiplantae</taxon>
        <taxon>Streptophyta</taxon>
        <taxon>Embryophyta</taxon>
        <taxon>Tracheophyta</taxon>
        <taxon>Spermatophyta</taxon>
        <taxon>Magnoliopsida</taxon>
        <taxon>eudicotyledons</taxon>
        <taxon>Gunneridae</taxon>
        <taxon>Pentapetalae</taxon>
        <taxon>rosids</taxon>
        <taxon>fabids</taxon>
        <taxon>Cucurbitales</taxon>
        <taxon>Cucurbitaceae</taxon>
        <taxon>Benincaseae</taxon>
        <taxon>Cucumis</taxon>
    </lineage>
</organism>
<protein>
    <submittedName>
        <fullName evidence="2">Uncharacterized protein</fullName>
    </submittedName>
</protein>
<name>A0A9I9EDQ0_CUCME</name>
<reference evidence="2" key="1">
    <citation type="submission" date="2023-03" db="UniProtKB">
        <authorList>
            <consortium name="EnsemblPlants"/>
        </authorList>
    </citation>
    <scope>IDENTIFICATION</scope>
</reference>
<accession>A0A9I9EDQ0</accession>
<dbReference type="EnsemblPlants" id="MELO3C032127.2.1">
    <property type="protein sequence ID" value="MELO3C032127.2.1"/>
    <property type="gene ID" value="MELO3C032127.2"/>
</dbReference>
<sequence length="181" mass="20705">MEFTIVQKYVKFRNIRCRCSSSVQEVQITISNSFNFEVYRNLSLSFLNLWYSNETLKSFNLRSLETKLLSSIFKASCLKEFPISSLQKEGLLIRAVRSSPDVGNISRIGLTKFHVLFSSVVPLAITTVISFSINWSPNFTMLSLTKLEFLALDINDDNYLSWVLDAEIHLDAMNLGETIKE</sequence>
<dbReference type="Gramene" id="MELO3C032127.2.1">
    <property type="protein sequence ID" value="MELO3C032127.2.1"/>
    <property type="gene ID" value="MELO3C032127.2"/>
</dbReference>